<comment type="caution">
    <text evidence="1">The sequence shown here is derived from an EMBL/GenBank/DDBJ whole genome shotgun (WGS) entry which is preliminary data.</text>
</comment>
<name>A0A1F5KH13_9BACT</name>
<evidence type="ECO:0000313" key="2">
    <source>
        <dbReference type="Proteomes" id="UP000177328"/>
    </source>
</evidence>
<accession>A0A1F5KH13</accession>
<dbReference type="EMBL" id="MFDD01000014">
    <property type="protein sequence ID" value="OGE40124.1"/>
    <property type="molecule type" value="Genomic_DNA"/>
</dbReference>
<organism evidence="1 2">
    <name type="scientific">Candidatus Daviesbacteria bacterium RIFCSPHIGHO2_02_FULL_43_12</name>
    <dbReference type="NCBI Taxonomy" id="1797776"/>
    <lineage>
        <taxon>Bacteria</taxon>
        <taxon>Candidatus Daviesiibacteriota</taxon>
    </lineage>
</organism>
<dbReference type="AlphaFoldDB" id="A0A1F5KH13"/>
<proteinExistence type="predicted"/>
<evidence type="ECO:0000313" key="1">
    <source>
        <dbReference type="EMBL" id="OGE40124.1"/>
    </source>
</evidence>
<sequence length="177" mass="19518">MNKRILILILVVGIFIALPIIFLTTRSQPRQQDTLLIIPKASVSIGEPSPVTRPEVNYNSDQSKKLLEIIADRPTLAANDQAARKTIIQSLGNKSGVLVQDPGYQIEYIKAANVFHVEIRTVDFEEAKQSATAWFSKQGLTLDGICKLPVVFYLNAATKDALRGQQIEFDPLPGGCK</sequence>
<reference evidence="1 2" key="1">
    <citation type="journal article" date="2016" name="Nat. Commun.">
        <title>Thousands of microbial genomes shed light on interconnected biogeochemical processes in an aquifer system.</title>
        <authorList>
            <person name="Anantharaman K."/>
            <person name="Brown C.T."/>
            <person name="Hug L.A."/>
            <person name="Sharon I."/>
            <person name="Castelle C.J."/>
            <person name="Probst A.J."/>
            <person name="Thomas B.C."/>
            <person name="Singh A."/>
            <person name="Wilkins M.J."/>
            <person name="Karaoz U."/>
            <person name="Brodie E.L."/>
            <person name="Williams K.H."/>
            <person name="Hubbard S.S."/>
            <person name="Banfield J.F."/>
        </authorList>
    </citation>
    <scope>NUCLEOTIDE SEQUENCE [LARGE SCALE GENOMIC DNA]</scope>
</reference>
<dbReference type="Proteomes" id="UP000177328">
    <property type="component" value="Unassembled WGS sequence"/>
</dbReference>
<gene>
    <name evidence="1" type="ORF">A3D25_04960</name>
</gene>
<protein>
    <submittedName>
        <fullName evidence="1">Uncharacterized protein</fullName>
    </submittedName>
</protein>